<gene>
    <name evidence="11" type="ORF">DKP76_16885</name>
</gene>
<dbReference type="GO" id="GO:0015740">
    <property type="term" value="P:C4-dicarboxylate transport"/>
    <property type="evidence" value="ECO:0007669"/>
    <property type="project" value="TreeGrafter"/>
</dbReference>
<evidence type="ECO:0000256" key="5">
    <source>
        <dbReference type="ARBA" id="ARBA00022692"/>
    </source>
</evidence>
<comment type="caution">
    <text evidence="11">The sequence shown here is derived from an EMBL/GenBank/DDBJ whole genome shotgun (WGS) entry which is preliminary data.</text>
</comment>
<evidence type="ECO:0000256" key="7">
    <source>
        <dbReference type="ARBA" id="ARBA00023136"/>
    </source>
</evidence>
<dbReference type="PANTHER" id="PTHR35011:SF10">
    <property type="entry name" value="TRAP TRANSPORTER SMALL PERMEASE PROTEIN"/>
    <property type="match status" value="1"/>
</dbReference>
<organism evidence="11 12">
    <name type="scientific">Falsochrobactrum shanghaiense</name>
    <dbReference type="NCBI Taxonomy" id="2201899"/>
    <lineage>
        <taxon>Bacteria</taxon>
        <taxon>Pseudomonadati</taxon>
        <taxon>Pseudomonadota</taxon>
        <taxon>Alphaproteobacteria</taxon>
        <taxon>Hyphomicrobiales</taxon>
        <taxon>Brucellaceae</taxon>
        <taxon>Falsochrobactrum</taxon>
    </lineage>
</organism>
<dbReference type="Proteomes" id="UP000245865">
    <property type="component" value="Unassembled WGS sequence"/>
</dbReference>
<dbReference type="GO" id="GO:0022857">
    <property type="term" value="F:transmembrane transporter activity"/>
    <property type="evidence" value="ECO:0007669"/>
    <property type="project" value="UniProtKB-UniRule"/>
</dbReference>
<evidence type="ECO:0000256" key="2">
    <source>
        <dbReference type="ARBA" id="ARBA00022448"/>
    </source>
</evidence>
<keyword evidence="7 9" id="KW-0472">Membrane</keyword>
<dbReference type="InterPro" id="IPR007387">
    <property type="entry name" value="TRAP_DctQ"/>
</dbReference>
<comment type="similarity">
    <text evidence="8 9">Belongs to the TRAP transporter small permease family.</text>
</comment>
<dbReference type="OrthoDB" id="4250245at2"/>
<keyword evidence="2 9" id="KW-0813">Transport</keyword>
<keyword evidence="4 9" id="KW-0997">Cell inner membrane</keyword>
<feature type="domain" description="Tripartite ATP-independent periplasmic transporters DctQ component" evidence="10">
    <location>
        <begin position="26"/>
        <end position="158"/>
    </location>
</feature>
<accession>A0A316J6S5</accession>
<dbReference type="InterPro" id="IPR055348">
    <property type="entry name" value="DctQ"/>
</dbReference>
<dbReference type="AlphaFoldDB" id="A0A316J6S5"/>
<comment type="subunit">
    <text evidence="9">The complex comprises the extracytoplasmic solute receptor protein and the two transmembrane proteins.</text>
</comment>
<name>A0A316J6S5_9HYPH</name>
<keyword evidence="12" id="KW-1185">Reference proteome</keyword>
<evidence type="ECO:0000256" key="1">
    <source>
        <dbReference type="ARBA" id="ARBA00004429"/>
    </source>
</evidence>
<feature type="transmembrane region" description="Helical" evidence="9">
    <location>
        <begin position="131"/>
        <end position="155"/>
    </location>
</feature>
<evidence type="ECO:0000313" key="11">
    <source>
        <dbReference type="EMBL" id="PWL16469.1"/>
    </source>
</evidence>
<evidence type="ECO:0000256" key="9">
    <source>
        <dbReference type="RuleBase" id="RU369079"/>
    </source>
</evidence>
<dbReference type="EMBL" id="QGDB01000009">
    <property type="protein sequence ID" value="PWL16469.1"/>
    <property type="molecule type" value="Genomic_DNA"/>
</dbReference>
<reference evidence="11 12" key="1">
    <citation type="submission" date="2018-05" db="EMBL/GenBank/DDBJ databases">
        <title>Comparative genomic sequence analysis between strain HN4 and CCM 8460T (Falsochrobactrum ovis) will provide more evidence to prove that HN4 is a new species of Falsochrobactrum.</title>
        <authorList>
            <person name="Lyu W."/>
            <person name="Sun L."/>
            <person name="Yao L."/>
        </authorList>
    </citation>
    <scope>NUCLEOTIDE SEQUENCE [LARGE SCALE GENOMIC DNA]</scope>
    <source>
        <strain evidence="11 12">HN4</strain>
    </source>
</reference>
<feature type="transmembrane region" description="Helical" evidence="9">
    <location>
        <begin position="90"/>
        <end position="111"/>
    </location>
</feature>
<sequence>METVEQILKWITWVLSILTGLAAIAMLLHVNADVIMKYLANSPMPGTSEITARYYMLALVFLPLALIELKNAAVTVELFFDMFSPAVQRICLVIGYLAQGIFFGCLAYQSALSAWASYLKNEYVEGVHLIIVWPAAFILPVGFGLATVVSVLRLVQVIVRDDWQVLTGTHSENSAVTHAAD</sequence>
<feature type="transmembrane region" description="Helical" evidence="9">
    <location>
        <begin position="52"/>
        <end position="69"/>
    </location>
</feature>
<evidence type="ECO:0000256" key="6">
    <source>
        <dbReference type="ARBA" id="ARBA00022989"/>
    </source>
</evidence>
<evidence type="ECO:0000313" key="12">
    <source>
        <dbReference type="Proteomes" id="UP000245865"/>
    </source>
</evidence>
<feature type="transmembrane region" description="Helical" evidence="9">
    <location>
        <begin position="12"/>
        <end position="32"/>
    </location>
</feature>
<protein>
    <recommendedName>
        <fullName evidence="9">TRAP transporter small permease protein</fullName>
    </recommendedName>
</protein>
<keyword evidence="6 9" id="KW-1133">Transmembrane helix</keyword>
<proteinExistence type="inferred from homology"/>
<comment type="subcellular location">
    <subcellularLocation>
        <location evidence="1 9">Cell inner membrane</location>
        <topology evidence="1 9">Multi-pass membrane protein</topology>
    </subcellularLocation>
</comment>
<dbReference type="Pfam" id="PF04290">
    <property type="entry name" value="DctQ"/>
    <property type="match status" value="1"/>
</dbReference>
<keyword evidence="5 9" id="KW-0812">Transmembrane</keyword>
<evidence type="ECO:0000256" key="3">
    <source>
        <dbReference type="ARBA" id="ARBA00022475"/>
    </source>
</evidence>
<keyword evidence="3" id="KW-1003">Cell membrane</keyword>
<evidence type="ECO:0000256" key="4">
    <source>
        <dbReference type="ARBA" id="ARBA00022519"/>
    </source>
</evidence>
<dbReference type="RefSeq" id="WP_109707851.1">
    <property type="nucleotide sequence ID" value="NZ_QGDB01000009.1"/>
</dbReference>
<dbReference type="PANTHER" id="PTHR35011">
    <property type="entry name" value="2,3-DIKETO-L-GULONATE TRAP TRANSPORTER SMALL PERMEASE PROTEIN YIAM"/>
    <property type="match status" value="1"/>
</dbReference>
<evidence type="ECO:0000259" key="10">
    <source>
        <dbReference type="Pfam" id="PF04290"/>
    </source>
</evidence>
<comment type="function">
    <text evidence="9">Part of the tripartite ATP-independent periplasmic (TRAP) transport system.</text>
</comment>
<evidence type="ECO:0000256" key="8">
    <source>
        <dbReference type="ARBA" id="ARBA00038436"/>
    </source>
</evidence>
<dbReference type="GO" id="GO:0005886">
    <property type="term" value="C:plasma membrane"/>
    <property type="evidence" value="ECO:0007669"/>
    <property type="project" value="UniProtKB-SubCell"/>
</dbReference>